<dbReference type="Proteomes" id="UP000094622">
    <property type="component" value="Unassembled WGS sequence"/>
</dbReference>
<dbReference type="AlphaFoldDB" id="A0A1E3H9I7"/>
<dbReference type="NCBIfam" id="NF000932">
    <property type="entry name" value="PRK00092.2-5"/>
    <property type="match status" value="1"/>
</dbReference>
<protein>
    <recommendedName>
        <fullName evidence="3">Ribosome maturation factor RimP</fullName>
    </recommendedName>
</protein>
<feature type="compositionally biased region" description="Low complexity" evidence="4">
    <location>
        <begin position="13"/>
        <end position="24"/>
    </location>
</feature>
<evidence type="ECO:0000256" key="2">
    <source>
        <dbReference type="ARBA" id="ARBA00022517"/>
    </source>
</evidence>
<dbReference type="Pfam" id="PF17384">
    <property type="entry name" value="DUF150_C"/>
    <property type="match status" value="1"/>
</dbReference>
<evidence type="ECO:0000256" key="1">
    <source>
        <dbReference type="ARBA" id="ARBA00022490"/>
    </source>
</evidence>
<organism evidence="7 8">
    <name type="scientific">Methylobrevis pamukkalensis</name>
    <dbReference type="NCBI Taxonomy" id="1439726"/>
    <lineage>
        <taxon>Bacteria</taxon>
        <taxon>Pseudomonadati</taxon>
        <taxon>Pseudomonadota</taxon>
        <taxon>Alphaproteobacteria</taxon>
        <taxon>Hyphomicrobiales</taxon>
        <taxon>Pleomorphomonadaceae</taxon>
        <taxon>Methylobrevis</taxon>
    </lineage>
</organism>
<dbReference type="Gene3D" id="3.30.300.70">
    <property type="entry name" value="RimP-like superfamily, N-terminal"/>
    <property type="match status" value="1"/>
</dbReference>
<dbReference type="GO" id="GO:0006412">
    <property type="term" value="P:translation"/>
    <property type="evidence" value="ECO:0007669"/>
    <property type="project" value="TreeGrafter"/>
</dbReference>
<dbReference type="GO" id="GO:0005829">
    <property type="term" value="C:cytosol"/>
    <property type="evidence" value="ECO:0007669"/>
    <property type="project" value="TreeGrafter"/>
</dbReference>
<comment type="caution">
    <text evidence="7">The sequence shown here is derived from an EMBL/GenBank/DDBJ whole genome shotgun (WGS) entry which is preliminary data.</text>
</comment>
<feature type="domain" description="Ribosome maturation factor RimP C-terminal" evidence="6">
    <location>
        <begin position="143"/>
        <end position="212"/>
    </location>
</feature>
<dbReference type="PATRIC" id="fig|1439726.3.peg.585"/>
<evidence type="ECO:0000259" key="5">
    <source>
        <dbReference type="Pfam" id="PF02576"/>
    </source>
</evidence>
<evidence type="ECO:0000256" key="4">
    <source>
        <dbReference type="SAM" id="MobiDB-lite"/>
    </source>
</evidence>
<comment type="similarity">
    <text evidence="3">Belongs to the RimP family.</text>
</comment>
<dbReference type="EMBL" id="MCRJ01000007">
    <property type="protein sequence ID" value="ODN72151.1"/>
    <property type="molecule type" value="Genomic_DNA"/>
</dbReference>
<dbReference type="Pfam" id="PF02576">
    <property type="entry name" value="RimP_N"/>
    <property type="match status" value="1"/>
</dbReference>
<sequence>MPADRTSDGTTGGMTDSGDNDNSGIEPGDDETLDGLADMPRTAASFEAPLDEPRLVRETGPEARVADIIDPILIDLGYRLVRVRLSGLNGKTLQIMAEKPDGTMTVEDCEAVSRAISPALDVEDPIDRAYHLEVSSPGMDRILVRESDFVRWFDHEVRVELAVPLNGRKRFRGWLLPVENGIGGVRMLQPLEDGTQEVRFPLNTIDEVRLVLNDALIRASLKAGKS</sequence>
<comment type="function">
    <text evidence="3">Required for maturation of 30S ribosomal subunits.</text>
</comment>
<evidence type="ECO:0000259" key="6">
    <source>
        <dbReference type="Pfam" id="PF17384"/>
    </source>
</evidence>
<evidence type="ECO:0000313" key="8">
    <source>
        <dbReference type="Proteomes" id="UP000094622"/>
    </source>
</evidence>
<keyword evidence="2 3" id="KW-0690">Ribosome biogenesis</keyword>
<comment type="subcellular location">
    <subcellularLocation>
        <location evidence="3">Cytoplasm</location>
    </subcellularLocation>
</comment>
<dbReference type="PANTHER" id="PTHR33867">
    <property type="entry name" value="RIBOSOME MATURATION FACTOR RIMP"/>
    <property type="match status" value="1"/>
</dbReference>
<dbReference type="InterPro" id="IPR036847">
    <property type="entry name" value="RimP_C_sf"/>
</dbReference>
<dbReference type="PANTHER" id="PTHR33867:SF1">
    <property type="entry name" value="RIBOSOME MATURATION FACTOR RIMP"/>
    <property type="match status" value="1"/>
</dbReference>
<dbReference type="SUPFAM" id="SSF75420">
    <property type="entry name" value="YhbC-like, N-terminal domain"/>
    <property type="match status" value="1"/>
</dbReference>
<name>A0A1E3H9I7_9HYPH</name>
<dbReference type="SUPFAM" id="SSF74942">
    <property type="entry name" value="YhbC-like, C-terminal domain"/>
    <property type="match status" value="1"/>
</dbReference>
<proteinExistence type="inferred from homology"/>
<accession>A0A1E3H9I7</accession>
<dbReference type="CDD" id="cd01734">
    <property type="entry name" value="YlxS_C"/>
    <property type="match status" value="1"/>
</dbReference>
<evidence type="ECO:0000313" key="7">
    <source>
        <dbReference type="EMBL" id="ODN72151.1"/>
    </source>
</evidence>
<dbReference type="InterPro" id="IPR003728">
    <property type="entry name" value="Ribosome_maturation_RimP"/>
</dbReference>
<dbReference type="InterPro" id="IPR035956">
    <property type="entry name" value="RimP_N_sf"/>
</dbReference>
<feature type="domain" description="Ribosome maturation factor RimP N-terminal" evidence="5">
    <location>
        <begin position="68"/>
        <end position="140"/>
    </location>
</feature>
<reference evidence="7 8" key="1">
    <citation type="submission" date="2016-07" db="EMBL/GenBank/DDBJ databases">
        <title>Draft Genome Sequence of Methylobrevis pamukkalensis PK2.</title>
        <authorList>
            <person name="Vasilenko O.V."/>
            <person name="Doronina N.V."/>
            <person name="Shmareva M.N."/>
            <person name="Tarlachkov S.V."/>
            <person name="Mustakhimov I."/>
            <person name="Trotsenko Y.A."/>
        </authorList>
    </citation>
    <scope>NUCLEOTIDE SEQUENCE [LARGE SCALE GENOMIC DNA]</scope>
    <source>
        <strain evidence="7 8">PK2</strain>
    </source>
</reference>
<dbReference type="GO" id="GO:0000028">
    <property type="term" value="P:ribosomal small subunit assembly"/>
    <property type="evidence" value="ECO:0007669"/>
    <property type="project" value="TreeGrafter"/>
</dbReference>
<keyword evidence="1 3" id="KW-0963">Cytoplasm</keyword>
<dbReference type="InterPro" id="IPR028998">
    <property type="entry name" value="RimP_C"/>
</dbReference>
<dbReference type="InterPro" id="IPR028989">
    <property type="entry name" value="RimP_N"/>
</dbReference>
<evidence type="ECO:0000256" key="3">
    <source>
        <dbReference type="HAMAP-Rule" id="MF_01077"/>
    </source>
</evidence>
<gene>
    <name evidence="3 7" type="primary">rimP</name>
    <name evidence="7" type="ORF">A6302_00555</name>
</gene>
<keyword evidence="8" id="KW-1185">Reference proteome</keyword>
<dbReference type="HAMAP" id="MF_01077">
    <property type="entry name" value="RimP"/>
    <property type="match status" value="1"/>
</dbReference>
<feature type="region of interest" description="Disordered" evidence="4">
    <location>
        <begin position="1"/>
        <end position="36"/>
    </location>
</feature>